<keyword evidence="9" id="KW-0472">Membrane</keyword>
<dbReference type="Pfam" id="PF01431">
    <property type="entry name" value="Peptidase_M13"/>
    <property type="match status" value="1"/>
</dbReference>
<keyword evidence="4" id="KW-0479">Metal-binding</keyword>
<dbReference type="Gene3D" id="3.40.390.10">
    <property type="entry name" value="Collagenase (Catalytic Domain)"/>
    <property type="match status" value="1"/>
</dbReference>
<dbReference type="EMBL" id="KN824283">
    <property type="protein sequence ID" value="KIM30898.1"/>
    <property type="molecule type" value="Genomic_DNA"/>
</dbReference>
<feature type="domain" description="Peptidase M13 C-terminal" evidence="10">
    <location>
        <begin position="628"/>
        <end position="838"/>
    </location>
</feature>
<evidence type="ECO:0000256" key="9">
    <source>
        <dbReference type="SAM" id="Phobius"/>
    </source>
</evidence>
<evidence type="ECO:0000256" key="1">
    <source>
        <dbReference type="ARBA" id="ARBA00001947"/>
    </source>
</evidence>
<reference evidence="12 13" key="1">
    <citation type="submission" date="2014-04" db="EMBL/GenBank/DDBJ databases">
        <authorList>
            <consortium name="DOE Joint Genome Institute"/>
            <person name="Kuo A."/>
            <person name="Zuccaro A."/>
            <person name="Kohler A."/>
            <person name="Nagy L.G."/>
            <person name="Floudas D."/>
            <person name="Copeland A."/>
            <person name="Barry K.W."/>
            <person name="Cichocki N."/>
            <person name="Veneault-Fourrey C."/>
            <person name="LaButti K."/>
            <person name="Lindquist E.A."/>
            <person name="Lipzen A."/>
            <person name="Lundell T."/>
            <person name="Morin E."/>
            <person name="Murat C."/>
            <person name="Sun H."/>
            <person name="Tunlid A."/>
            <person name="Henrissat B."/>
            <person name="Grigoriev I.V."/>
            <person name="Hibbett D.S."/>
            <person name="Martin F."/>
            <person name="Nordberg H.P."/>
            <person name="Cantor M.N."/>
            <person name="Hua S.X."/>
        </authorList>
    </citation>
    <scope>NUCLEOTIDE SEQUENCE [LARGE SCALE GENOMIC DNA]</scope>
    <source>
        <strain evidence="12 13">MAFF 305830</strain>
    </source>
</reference>
<name>A0A0C2WXP4_SERVB</name>
<evidence type="ECO:0000256" key="4">
    <source>
        <dbReference type="ARBA" id="ARBA00022723"/>
    </source>
</evidence>
<evidence type="ECO:0000256" key="7">
    <source>
        <dbReference type="ARBA" id="ARBA00023049"/>
    </source>
</evidence>
<evidence type="ECO:0000256" key="8">
    <source>
        <dbReference type="SAM" id="MobiDB-lite"/>
    </source>
</evidence>
<dbReference type="STRING" id="933852.A0A0C2WXP4"/>
<keyword evidence="7" id="KW-0482">Metalloprotease</keyword>
<evidence type="ECO:0000259" key="10">
    <source>
        <dbReference type="Pfam" id="PF01431"/>
    </source>
</evidence>
<proteinExistence type="inferred from homology"/>
<feature type="domain" description="Peptidase M13 N-terminal" evidence="11">
    <location>
        <begin position="134"/>
        <end position="567"/>
    </location>
</feature>
<evidence type="ECO:0000256" key="2">
    <source>
        <dbReference type="ARBA" id="ARBA00007357"/>
    </source>
</evidence>
<keyword evidence="5" id="KW-0378">Hydrolase</keyword>
<dbReference type="InterPro" id="IPR042089">
    <property type="entry name" value="Peptidase_M13_dom_2"/>
</dbReference>
<dbReference type="InterPro" id="IPR008753">
    <property type="entry name" value="Peptidase_M13_N"/>
</dbReference>
<evidence type="ECO:0000259" key="11">
    <source>
        <dbReference type="Pfam" id="PF05649"/>
    </source>
</evidence>
<dbReference type="OrthoDB" id="6475849at2759"/>
<evidence type="ECO:0000313" key="13">
    <source>
        <dbReference type="Proteomes" id="UP000054097"/>
    </source>
</evidence>
<dbReference type="PANTHER" id="PTHR11733:SF167">
    <property type="entry name" value="FI17812P1-RELATED"/>
    <property type="match status" value="1"/>
</dbReference>
<reference evidence="13" key="2">
    <citation type="submission" date="2015-01" db="EMBL/GenBank/DDBJ databases">
        <title>Evolutionary Origins and Diversification of the Mycorrhizal Mutualists.</title>
        <authorList>
            <consortium name="DOE Joint Genome Institute"/>
            <consortium name="Mycorrhizal Genomics Consortium"/>
            <person name="Kohler A."/>
            <person name="Kuo A."/>
            <person name="Nagy L.G."/>
            <person name="Floudas D."/>
            <person name="Copeland A."/>
            <person name="Barry K.W."/>
            <person name="Cichocki N."/>
            <person name="Veneault-Fourrey C."/>
            <person name="LaButti K."/>
            <person name="Lindquist E.A."/>
            <person name="Lipzen A."/>
            <person name="Lundell T."/>
            <person name="Morin E."/>
            <person name="Murat C."/>
            <person name="Riley R."/>
            <person name="Ohm R."/>
            <person name="Sun H."/>
            <person name="Tunlid A."/>
            <person name="Henrissat B."/>
            <person name="Grigoriev I.V."/>
            <person name="Hibbett D.S."/>
            <person name="Martin F."/>
        </authorList>
    </citation>
    <scope>NUCLEOTIDE SEQUENCE [LARGE SCALE GENOMIC DNA]</scope>
    <source>
        <strain evidence="13">MAFF 305830</strain>
    </source>
</reference>
<dbReference type="InterPro" id="IPR000718">
    <property type="entry name" value="Peptidase_M13"/>
</dbReference>
<dbReference type="InterPro" id="IPR018497">
    <property type="entry name" value="Peptidase_M13_C"/>
</dbReference>
<dbReference type="AlphaFoldDB" id="A0A0C2WXP4"/>
<dbReference type="GO" id="GO:0004222">
    <property type="term" value="F:metalloendopeptidase activity"/>
    <property type="evidence" value="ECO:0007669"/>
    <property type="project" value="InterPro"/>
</dbReference>
<dbReference type="GO" id="GO:0005886">
    <property type="term" value="C:plasma membrane"/>
    <property type="evidence" value="ECO:0007669"/>
    <property type="project" value="TreeGrafter"/>
</dbReference>
<keyword evidence="9" id="KW-1133">Transmembrane helix</keyword>
<feature type="transmembrane region" description="Helical" evidence="9">
    <location>
        <begin position="49"/>
        <end position="71"/>
    </location>
</feature>
<evidence type="ECO:0000256" key="3">
    <source>
        <dbReference type="ARBA" id="ARBA00022670"/>
    </source>
</evidence>
<comment type="cofactor">
    <cofactor evidence="1">
        <name>Zn(2+)</name>
        <dbReference type="ChEBI" id="CHEBI:29105"/>
    </cofactor>
</comment>
<evidence type="ECO:0000256" key="6">
    <source>
        <dbReference type="ARBA" id="ARBA00022833"/>
    </source>
</evidence>
<sequence length="842" mass="93930">MSAPRPSTDAESAPLLRHDDEDEDAQEEPTFFTKLADIADQPLTTLSKILFAICLFLLLLTSIFIGLFAGAEHKLNNAPKPSNPVSTTTDIVTTTTTATLPAPTPDPREQVCTSTQCIILAASILSSIDTSFDPCEDFYKYTTNGWLKSHPIPSDKGSYGNFEDVQLGNEAIIKGILEAPIPKDIGTYDRQTLKKVKGLYQECLDESKLDKVGMAPLLDVIRVVRGLYNGSNSIDPQAYVQGQAPLSGPTANGLTAAIAYMHSRDIGALFNFDIEGDIGNDPDKMTLWFWQPDLGLPSKEYYEEEDISETYRKALEELLFIVFDEKKPSSYGLRWPPMPWPPWPGGENDDSKPENSTVRAKRLSKEVLKFETKIARASQDLDELFDPIGSYNPMPFANLTANLTQIKFPEYISTFAPRVFPTQVIVTYPPYVSSLSQILESAESEVVEAYLIARVALSLSSLLGQETKAWKVVRELREVLGGLKKGAVPDRAEYCAKQVSDTMGYATGRFFVEKAFGGDSKAKAGKLISNVIDAFKESLPKLSWMDTNSSTAASEKASAIEVKVGYPMYPDTESAFSIWNYYQWLDPATKGFFGTVFYQGTIDQMRKWQKLGKARNHLAWEMYASTVNAYFNPPAQEIVFPAGIMRPPWYSVEWPGYLNYGGMGAIAAHELTHAFDSAGRMFNQKGKLEEWWTNSTSEKFNVIQKCISKQYSSYTIDDGKGNQIPVNGELTSGENIADQGLINSFRAWKTQYDSAYDNGTEYLLPGLNYTREQLFFISFGRTWARNMRPASAVQRIRTDPHSPTQFRVDGTLSDIPEFAKAFNCSAKAKLNPPPEKQCRLWS</sequence>
<gene>
    <name evidence="12" type="ORF">M408DRAFT_327832</name>
</gene>
<dbReference type="SUPFAM" id="SSF55486">
    <property type="entry name" value="Metalloproteases ('zincins'), catalytic domain"/>
    <property type="match status" value="1"/>
</dbReference>
<dbReference type="GO" id="GO:0046872">
    <property type="term" value="F:metal ion binding"/>
    <property type="evidence" value="ECO:0007669"/>
    <property type="project" value="UniProtKB-KW"/>
</dbReference>
<dbReference type="PRINTS" id="PR00786">
    <property type="entry name" value="NEPRILYSIN"/>
</dbReference>
<protein>
    <recommendedName>
        <fullName evidence="14">Endothelin-converting enzyme 1</fullName>
    </recommendedName>
</protein>
<keyword evidence="3" id="KW-0645">Protease</keyword>
<accession>A0A0C2WXP4</accession>
<keyword evidence="9" id="KW-0812">Transmembrane</keyword>
<keyword evidence="13" id="KW-1185">Reference proteome</keyword>
<evidence type="ECO:0008006" key="14">
    <source>
        <dbReference type="Google" id="ProtNLM"/>
    </source>
</evidence>
<dbReference type="Gene3D" id="1.10.1380.10">
    <property type="entry name" value="Neutral endopeptidase , domain2"/>
    <property type="match status" value="1"/>
</dbReference>
<dbReference type="PROSITE" id="PS51885">
    <property type="entry name" value="NEPRILYSIN"/>
    <property type="match status" value="1"/>
</dbReference>
<dbReference type="GO" id="GO:0016485">
    <property type="term" value="P:protein processing"/>
    <property type="evidence" value="ECO:0007669"/>
    <property type="project" value="TreeGrafter"/>
</dbReference>
<evidence type="ECO:0000313" key="12">
    <source>
        <dbReference type="EMBL" id="KIM30898.1"/>
    </source>
</evidence>
<dbReference type="InterPro" id="IPR024079">
    <property type="entry name" value="MetalloPept_cat_dom_sf"/>
</dbReference>
<dbReference type="Proteomes" id="UP000054097">
    <property type="component" value="Unassembled WGS sequence"/>
</dbReference>
<keyword evidence="6" id="KW-0862">Zinc</keyword>
<feature type="region of interest" description="Disordered" evidence="8">
    <location>
        <begin position="1"/>
        <end position="27"/>
    </location>
</feature>
<dbReference type="HOGENOM" id="CLU_006187_2_0_1"/>
<comment type="similarity">
    <text evidence="2">Belongs to the peptidase M13 family.</text>
</comment>
<dbReference type="Pfam" id="PF05649">
    <property type="entry name" value="Peptidase_M13_N"/>
    <property type="match status" value="1"/>
</dbReference>
<evidence type="ECO:0000256" key="5">
    <source>
        <dbReference type="ARBA" id="ARBA00022801"/>
    </source>
</evidence>
<dbReference type="PANTHER" id="PTHR11733">
    <property type="entry name" value="ZINC METALLOPROTEASE FAMILY M13 NEPRILYSIN-RELATED"/>
    <property type="match status" value="1"/>
</dbReference>
<organism evidence="12 13">
    <name type="scientific">Serendipita vermifera MAFF 305830</name>
    <dbReference type="NCBI Taxonomy" id="933852"/>
    <lineage>
        <taxon>Eukaryota</taxon>
        <taxon>Fungi</taxon>
        <taxon>Dikarya</taxon>
        <taxon>Basidiomycota</taxon>
        <taxon>Agaricomycotina</taxon>
        <taxon>Agaricomycetes</taxon>
        <taxon>Sebacinales</taxon>
        <taxon>Serendipitaceae</taxon>
        <taxon>Serendipita</taxon>
    </lineage>
</organism>
<dbReference type="CDD" id="cd08662">
    <property type="entry name" value="M13"/>
    <property type="match status" value="1"/>
</dbReference>